<dbReference type="GO" id="GO:0016323">
    <property type="term" value="C:basolateral plasma membrane"/>
    <property type="evidence" value="ECO:0007669"/>
    <property type="project" value="TreeGrafter"/>
</dbReference>
<dbReference type="EMBL" id="CAXITT010000146">
    <property type="protein sequence ID" value="CAL1533602.1"/>
    <property type="molecule type" value="Genomic_DNA"/>
</dbReference>
<keyword evidence="3" id="KW-0472">Membrane</keyword>
<keyword evidence="3" id="KW-0812">Transmembrane</keyword>
<feature type="region of interest" description="Disordered" evidence="2">
    <location>
        <begin position="1"/>
        <end position="74"/>
    </location>
</feature>
<dbReference type="Gene3D" id="1.20.1250.20">
    <property type="entry name" value="MFS general substrate transporter like domains"/>
    <property type="match status" value="1"/>
</dbReference>
<dbReference type="InterPro" id="IPR004156">
    <property type="entry name" value="OATP"/>
</dbReference>
<accession>A0AAV2HI96</accession>
<sequence length="808" mass="89386">MTDCRESSDTHENLANKSLTPDAVTGNESNGLEDGVNGDQEDDILNNDDVNHKENGHALENNRNEDEDKSTEEQEEEIDLSCGIWKFRTNLFGKCYSNLYLFATFVGISALFSEMVRSIIHVQLTSIEKQFNIDNSRAGLFDVVTRAGYLSTILFGGHFAKKAHIPVIIGASGVFQGFLLTTPAFLQLANPVELPILTPATHSNSSNSTDFGDQAKYMCLDNVFLANDSGKPKEDNTAPTNQVAFIVILVVQAVKGITDTFHAGFLPTLYMDDNMVDKAKMGVFMGIQHVITDLASPIGKQINGIMTEIPIDLKETTMDPKDGRFIAAWWLAFLVFGAGLAIVSFPLMLFPRKLISKKHQKEALDRAVVSFAGGQVQDEVADQTGETERKEITAQTETNLGSIKRRFSTNPVNSSRKDSLASITSPSSRRPSMFPPVVRPSERKVSLAGDLVFEQPIRTHKKPVNSKKQEMKEMMKDFPKAILRLLKNPAYVLLLVDIAIMSIPYSGTSIFRSVYMANEYNVPMSEVTLASGVSTALGHIVGTVTSSYLASRVNTRMGYLYIIMSSYIFTVIITPLYIVFGCNNEKIYGLTGEFGIPVNTTGVCDCTDVKVLISCGDDGNNYLSPCHAGCTGVDGKIFTDCLLLANSSLGTSVHPGLCDSPCHQNFIIYTFLSGLQMVATSMAMIPRRLLVLRIVDPRDRGFATSMFMFFFSFMAIPSPNLFGKVIDDTCLVWDGRFCALYDRDKIRYFLSGLDVGVHGLVQITFFIMLILFKWEERKLKRKEAKAATAGDKDIEMEDVARDREMTVL</sequence>
<reference evidence="4 5" key="1">
    <citation type="submission" date="2024-04" db="EMBL/GenBank/DDBJ databases">
        <authorList>
            <consortium name="Genoscope - CEA"/>
            <person name="William W."/>
        </authorList>
    </citation>
    <scope>NUCLEOTIDE SEQUENCE [LARGE SCALE GENOMIC DNA]</scope>
</reference>
<evidence type="ECO:0000256" key="2">
    <source>
        <dbReference type="SAM" id="MobiDB-lite"/>
    </source>
</evidence>
<dbReference type="SUPFAM" id="SSF103473">
    <property type="entry name" value="MFS general substrate transporter"/>
    <property type="match status" value="1"/>
</dbReference>
<feature type="transmembrane region" description="Helical" evidence="3">
    <location>
        <begin position="706"/>
        <end position="726"/>
    </location>
</feature>
<keyword evidence="3" id="KW-1133">Transmembrane helix</keyword>
<dbReference type="Pfam" id="PF03137">
    <property type="entry name" value="OATP"/>
    <property type="match status" value="2"/>
</dbReference>
<evidence type="ECO:0000313" key="5">
    <source>
        <dbReference type="Proteomes" id="UP001497497"/>
    </source>
</evidence>
<feature type="transmembrane region" description="Helical" evidence="3">
    <location>
        <begin position="527"/>
        <end position="551"/>
    </location>
</feature>
<dbReference type="GO" id="GO:0043252">
    <property type="term" value="P:sodium-independent organic anion transport"/>
    <property type="evidence" value="ECO:0007669"/>
    <property type="project" value="TreeGrafter"/>
</dbReference>
<dbReference type="InterPro" id="IPR036259">
    <property type="entry name" value="MFS_trans_sf"/>
</dbReference>
<protein>
    <recommendedName>
        <fullName evidence="6">Solute carrier organic anion transporter family member</fullName>
    </recommendedName>
</protein>
<comment type="caution">
    <text evidence="4">The sequence shown here is derived from an EMBL/GenBank/DDBJ whole genome shotgun (WGS) entry which is preliminary data.</text>
</comment>
<feature type="transmembrane region" description="Helical" evidence="3">
    <location>
        <begin position="666"/>
        <end position="685"/>
    </location>
</feature>
<evidence type="ECO:0000256" key="1">
    <source>
        <dbReference type="ARBA" id="ARBA00023157"/>
    </source>
</evidence>
<proteinExistence type="predicted"/>
<evidence type="ECO:0000256" key="3">
    <source>
        <dbReference type="SAM" id="Phobius"/>
    </source>
</evidence>
<feature type="transmembrane region" description="Helical" evidence="3">
    <location>
        <begin position="558"/>
        <end position="580"/>
    </location>
</feature>
<gene>
    <name evidence="4" type="ORF">GSLYS_00007562001</name>
</gene>
<feature type="compositionally biased region" description="Basic and acidic residues" evidence="2">
    <location>
        <begin position="1"/>
        <end position="14"/>
    </location>
</feature>
<feature type="transmembrane region" description="Helical" evidence="3">
    <location>
        <begin position="490"/>
        <end position="507"/>
    </location>
</feature>
<name>A0AAV2HI96_LYMST</name>
<feature type="region of interest" description="Disordered" evidence="2">
    <location>
        <begin position="396"/>
        <end position="439"/>
    </location>
</feature>
<dbReference type="PANTHER" id="PTHR11388">
    <property type="entry name" value="ORGANIC ANION TRANSPORTER"/>
    <property type="match status" value="1"/>
</dbReference>
<keyword evidence="5" id="KW-1185">Reference proteome</keyword>
<feature type="transmembrane region" description="Helical" evidence="3">
    <location>
        <begin position="327"/>
        <end position="350"/>
    </location>
</feature>
<dbReference type="GO" id="GO:0015347">
    <property type="term" value="F:sodium-independent organic anion transmembrane transporter activity"/>
    <property type="evidence" value="ECO:0007669"/>
    <property type="project" value="TreeGrafter"/>
</dbReference>
<dbReference type="AlphaFoldDB" id="A0AAV2HI96"/>
<feature type="compositionally biased region" description="Basic and acidic residues" evidence="2">
    <location>
        <begin position="49"/>
        <end position="66"/>
    </location>
</feature>
<evidence type="ECO:0008006" key="6">
    <source>
        <dbReference type="Google" id="ProtNLM"/>
    </source>
</evidence>
<dbReference type="PANTHER" id="PTHR11388:SF157">
    <property type="entry name" value="SOLUTE CARRIER ORGANIC ANION TRANSPORTER FAMILY MEMBER 2A1-LIKE"/>
    <property type="match status" value="1"/>
</dbReference>
<feature type="transmembrane region" description="Helical" evidence="3">
    <location>
        <begin position="746"/>
        <end position="772"/>
    </location>
</feature>
<evidence type="ECO:0000313" key="4">
    <source>
        <dbReference type="EMBL" id="CAL1533602.1"/>
    </source>
</evidence>
<dbReference type="Proteomes" id="UP001497497">
    <property type="component" value="Unassembled WGS sequence"/>
</dbReference>
<organism evidence="4 5">
    <name type="scientific">Lymnaea stagnalis</name>
    <name type="common">Great pond snail</name>
    <name type="synonym">Helix stagnalis</name>
    <dbReference type="NCBI Taxonomy" id="6523"/>
    <lineage>
        <taxon>Eukaryota</taxon>
        <taxon>Metazoa</taxon>
        <taxon>Spiralia</taxon>
        <taxon>Lophotrochozoa</taxon>
        <taxon>Mollusca</taxon>
        <taxon>Gastropoda</taxon>
        <taxon>Heterobranchia</taxon>
        <taxon>Euthyneura</taxon>
        <taxon>Panpulmonata</taxon>
        <taxon>Hygrophila</taxon>
        <taxon>Lymnaeoidea</taxon>
        <taxon>Lymnaeidae</taxon>
        <taxon>Lymnaea</taxon>
    </lineage>
</organism>
<keyword evidence="1" id="KW-1015">Disulfide bond</keyword>